<sequence length="592" mass="64586">MGWIVRRIVSFCSFRSNAAISVGSTILRLVSIKRNLSGFELGVLFSHKSSSGFSNDPGNISTVIRESGIDANGLFKANVTDLACGPVLFNKIVDIPKMRKREAITALKFTERDAAPFSLTDAGADIWVLGEGGAPGKMRVMLSALSKNEILKRKGRLQNSGLNFRGVSTVTAGLSALIRHSRLIETRSTVLFVNIGDDCTGIYILKDGAPIFARETQIGAGHFSQAIAQNSRHGPDGPVELEEAQSILTNYGLPLSESWDCPRLNARKMKEYISQPLHRLESEISRSVEFYRNTRHVSTIDRALLIGEGALLKNMDGFVSETTGVDFTVYDPFDDFIKIKTGDQTGSSVSHCGPALASLAGLAIDRGRTLNVANLENRRKAALLIRRRPALAGLAALILATAMAFSIWSTMISKIDERIYLLSQEVSSLKKKSFLYENLLSRLAAAENRNRDLQDKIGSYPQLSGAGHDWNLIFHDIASSMSANSALTKCSIDFRDDAPISGLKRKRGPGGNRVRLEGIIVGANPDRIAELTQIYYRLSSSSLFHSISIGKTVRMTDENDNTEMLNFEIWADLPSGSSKLASPSPSIGRKGS</sequence>
<dbReference type="InterPro" id="IPR050696">
    <property type="entry name" value="FtsA/MreB"/>
</dbReference>
<evidence type="ECO:0000256" key="1">
    <source>
        <dbReference type="SAM" id="Phobius"/>
    </source>
</evidence>
<organism evidence="2">
    <name type="scientific">hydrothermal vent metagenome</name>
    <dbReference type="NCBI Taxonomy" id="652676"/>
    <lineage>
        <taxon>unclassified sequences</taxon>
        <taxon>metagenomes</taxon>
        <taxon>ecological metagenomes</taxon>
    </lineage>
</organism>
<reference evidence="2" key="1">
    <citation type="submission" date="2018-06" db="EMBL/GenBank/DDBJ databases">
        <authorList>
            <person name="Zhirakovskaya E."/>
        </authorList>
    </citation>
    <scope>NUCLEOTIDE SEQUENCE</scope>
</reference>
<evidence type="ECO:0000313" key="2">
    <source>
        <dbReference type="EMBL" id="VAX25465.1"/>
    </source>
</evidence>
<dbReference type="Gene3D" id="3.30.1490.300">
    <property type="match status" value="1"/>
</dbReference>
<dbReference type="InterPro" id="IPR005883">
    <property type="entry name" value="PilM"/>
</dbReference>
<dbReference type="PANTHER" id="PTHR32432">
    <property type="entry name" value="CELL DIVISION PROTEIN FTSA-RELATED"/>
    <property type="match status" value="1"/>
</dbReference>
<dbReference type="InterPro" id="IPR043129">
    <property type="entry name" value="ATPase_NBD"/>
</dbReference>
<dbReference type="AlphaFoldDB" id="A0A3B1D1G1"/>
<protein>
    <submittedName>
        <fullName evidence="2">Uncharacterized protein</fullName>
    </submittedName>
</protein>
<dbReference type="Pfam" id="PF11104">
    <property type="entry name" value="PilM_2"/>
    <property type="match status" value="1"/>
</dbReference>
<dbReference type="EMBL" id="UOGA01000300">
    <property type="protein sequence ID" value="VAX25465.1"/>
    <property type="molecule type" value="Genomic_DNA"/>
</dbReference>
<dbReference type="SUPFAM" id="SSF53067">
    <property type="entry name" value="Actin-like ATPase domain"/>
    <property type="match status" value="1"/>
</dbReference>
<accession>A0A3B1D1G1</accession>
<feature type="transmembrane region" description="Helical" evidence="1">
    <location>
        <begin position="389"/>
        <end position="408"/>
    </location>
</feature>
<dbReference type="PANTHER" id="PTHR32432:SF3">
    <property type="entry name" value="ETHANOLAMINE UTILIZATION PROTEIN EUTJ"/>
    <property type="match status" value="1"/>
</dbReference>
<name>A0A3B1D1G1_9ZZZZ</name>
<keyword evidence="1" id="KW-1133">Transmembrane helix</keyword>
<keyword evidence="1" id="KW-0812">Transmembrane</keyword>
<keyword evidence="1" id="KW-0472">Membrane</keyword>
<gene>
    <name evidence="2" type="ORF">MNBD_NITROSPINAE04-2315</name>
</gene>
<dbReference type="Gene3D" id="3.30.420.40">
    <property type="match status" value="2"/>
</dbReference>
<proteinExistence type="predicted"/>